<dbReference type="SUPFAM" id="SSF55874">
    <property type="entry name" value="ATPase domain of HSP90 chaperone/DNA topoisomerase II/histidine kinase"/>
    <property type="match status" value="1"/>
</dbReference>
<dbReference type="PANTHER" id="PTHR41523">
    <property type="entry name" value="TWO-COMPONENT SYSTEM SENSOR PROTEIN"/>
    <property type="match status" value="1"/>
</dbReference>
<evidence type="ECO:0000256" key="8">
    <source>
        <dbReference type="SAM" id="Phobius"/>
    </source>
</evidence>
<dbReference type="SMART" id="SM00387">
    <property type="entry name" value="HATPase_c"/>
    <property type="match status" value="1"/>
</dbReference>
<dbReference type="EMBL" id="JBFNXX010000001">
    <property type="protein sequence ID" value="MEW9918011.1"/>
    <property type="molecule type" value="Genomic_DNA"/>
</dbReference>
<keyword evidence="5" id="KW-0547">Nucleotide-binding</keyword>
<evidence type="ECO:0000313" key="10">
    <source>
        <dbReference type="EMBL" id="MEW9918011.1"/>
    </source>
</evidence>
<dbReference type="InterPro" id="IPR003594">
    <property type="entry name" value="HATPase_dom"/>
</dbReference>
<comment type="caution">
    <text evidence="10">The sequence shown here is derived from an EMBL/GenBank/DDBJ whole genome shotgun (WGS) entry which is preliminary data.</text>
</comment>
<protein>
    <recommendedName>
        <fullName evidence="2">histidine kinase</fullName>
        <ecNumber evidence="2">2.7.13.3</ecNumber>
    </recommendedName>
</protein>
<comment type="catalytic activity">
    <reaction evidence="1">
        <text>ATP + protein L-histidine = ADP + protein N-phospho-L-histidine.</text>
        <dbReference type="EC" id="2.7.13.3"/>
    </reaction>
</comment>
<keyword evidence="4 10" id="KW-0808">Transferase</keyword>
<dbReference type="Pfam" id="PF02518">
    <property type="entry name" value="HATPase_c"/>
    <property type="match status" value="1"/>
</dbReference>
<dbReference type="Proteomes" id="UP001556098">
    <property type="component" value="Unassembled WGS sequence"/>
</dbReference>
<keyword evidence="8" id="KW-0472">Membrane</keyword>
<dbReference type="RefSeq" id="WP_367875711.1">
    <property type="nucleotide sequence ID" value="NZ_JBFNXX010000001.1"/>
</dbReference>
<dbReference type="PANTHER" id="PTHR41523:SF8">
    <property type="entry name" value="ETHYLENE RESPONSE SENSOR PROTEIN"/>
    <property type="match status" value="1"/>
</dbReference>
<dbReference type="InterPro" id="IPR005467">
    <property type="entry name" value="His_kinase_dom"/>
</dbReference>
<keyword evidence="7" id="KW-0067">ATP-binding</keyword>
<dbReference type="InterPro" id="IPR011495">
    <property type="entry name" value="Sig_transdc_His_kin_sub2_dim/P"/>
</dbReference>
<dbReference type="Gene3D" id="3.30.565.10">
    <property type="entry name" value="Histidine kinase-like ATPase, C-terminal domain"/>
    <property type="match status" value="1"/>
</dbReference>
<evidence type="ECO:0000259" key="9">
    <source>
        <dbReference type="PROSITE" id="PS50109"/>
    </source>
</evidence>
<evidence type="ECO:0000256" key="7">
    <source>
        <dbReference type="ARBA" id="ARBA00022840"/>
    </source>
</evidence>
<dbReference type="PROSITE" id="PS50109">
    <property type="entry name" value="HIS_KIN"/>
    <property type="match status" value="1"/>
</dbReference>
<reference evidence="10 11" key="1">
    <citation type="submission" date="2024-07" db="EMBL/GenBank/DDBJ databases">
        <title>Marimonas sp.nov., isolated from tidal-flat sediment.</title>
        <authorList>
            <person name="Jayan J.N."/>
            <person name="Lee S.S."/>
        </authorList>
    </citation>
    <scope>NUCLEOTIDE SEQUENCE [LARGE SCALE GENOMIC DNA]</scope>
    <source>
        <strain evidence="10 11">MJW-29</strain>
    </source>
</reference>
<evidence type="ECO:0000256" key="5">
    <source>
        <dbReference type="ARBA" id="ARBA00022741"/>
    </source>
</evidence>
<keyword evidence="6 10" id="KW-0418">Kinase</keyword>
<evidence type="ECO:0000256" key="3">
    <source>
        <dbReference type="ARBA" id="ARBA00022553"/>
    </source>
</evidence>
<name>A0ABV3RGL6_9RHOB</name>
<organism evidence="10 11">
    <name type="scientific">Sulfitobacter sediminis</name>
    <dbReference type="NCBI Taxonomy" id="3234186"/>
    <lineage>
        <taxon>Bacteria</taxon>
        <taxon>Pseudomonadati</taxon>
        <taxon>Pseudomonadota</taxon>
        <taxon>Alphaproteobacteria</taxon>
        <taxon>Rhodobacterales</taxon>
        <taxon>Roseobacteraceae</taxon>
        <taxon>Sulfitobacter</taxon>
    </lineage>
</organism>
<dbReference type="InterPro" id="IPR036890">
    <property type="entry name" value="HATPase_C_sf"/>
</dbReference>
<evidence type="ECO:0000256" key="1">
    <source>
        <dbReference type="ARBA" id="ARBA00000085"/>
    </source>
</evidence>
<feature type="transmembrane region" description="Helical" evidence="8">
    <location>
        <begin position="14"/>
        <end position="34"/>
    </location>
</feature>
<gene>
    <name evidence="10" type="ORF">AB2B41_00210</name>
</gene>
<evidence type="ECO:0000256" key="4">
    <source>
        <dbReference type="ARBA" id="ARBA00022679"/>
    </source>
</evidence>
<evidence type="ECO:0000313" key="11">
    <source>
        <dbReference type="Proteomes" id="UP001556098"/>
    </source>
</evidence>
<proteinExistence type="predicted"/>
<keyword evidence="11" id="KW-1185">Reference proteome</keyword>
<keyword evidence="3" id="KW-0597">Phosphoprotein</keyword>
<evidence type="ECO:0000256" key="2">
    <source>
        <dbReference type="ARBA" id="ARBA00012438"/>
    </source>
</evidence>
<feature type="transmembrane region" description="Helical" evidence="8">
    <location>
        <begin position="282"/>
        <end position="302"/>
    </location>
</feature>
<evidence type="ECO:0000256" key="6">
    <source>
        <dbReference type="ARBA" id="ARBA00022777"/>
    </source>
</evidence>
<dbReference type="GO" id="GO:0004673">
    <property type="term" value="F:protein histidine kinase activity"/>
    <property type="evidence" value="ECO:0007669"/>
    <property type="project" value="UniProtKB-EC"/>
</dbReference>
<keyword evidence="8" id="KW-1133">Transmembrane helix</keyword>
<feature type="domain" description="Histidine kinase" evidence="9">
    <location>
        <begin position="373"/>
        <end position="565"/>
    </location>
</feature>
<keyword evidence="8" id="KW-0812">Transmembrane</keyword>
<dbReference type="EC" id="2.7.13.3" evidence="2"/>
<sequence>MTSGFFNGDLLRGLAFRVLFFLSLALLPIGLIAISQTQQIAEQNRVNAELSLVAITEQAATAEGQIIQEAFGAAEAIGSVVRLHRHDLSECSEFLRDYQTANPFYSLVGFIQLDGMMHCSSAEGSFDFSEDPGLIEVLSPPTRLARSITVGAVTNEPVTVVATPLFERAEVVGAVTISIPMESFATIKEPAIARRPIALMTFNQKGEILTAEKGRQAVAGELPLNVSLAVFTDRESAVFEAENVDGLTRVYAVTPIVKNAVFAVSVWPIDTPFLNPSIVTRLGALVPIVMWAASLIVAFWALNRLAIRHIRKLVRQMRRFALNRNLPRETLGAGVPTELVEMEAAFISMGESILRDEAILEDSLREKNILLKEVHHRVKNNLQLISSIMNMQIRQAKTENARLVLRRLQERILSLATVHKNLYQNDNLVRVDAAALLHEIVNQLLSVGLAPGSNVRVDQNYAPVSLEADDAAPLTLLVSEAVTNALKYVAQHTAEGGEISVTLEQEGPEQAKLTVSNTTGGTPNEEGTGLGSRLIHAFARQLNGQINVIEAEGRYTIEISFPVPQEEKPVYDY</sequence>
<dbReference type="Pfam" id="PF07568">
    <property type="entry name" value="HisKA_2"/>
    <property type="match status" value="1"/>
</dbReference>
<dbReference type="Gene3D" id="3.30.450.20">
    <property type="entry name" value="PAS domain"/>
    <property type="match status" value="2"/>
</dbReference>
<accession>A0ABV3RGL6</accession>